<feature type="region of interest" description="Disordered" evidence="2">
    <location>
        <begin position="468"/>
        <end position="493"/>
    </location>
</feature>
<evidence type="ECO:0000256" key="1">
    <source>
        <dbReference type="SAM" id="Coils"/>
    </source>
</evidence>
<evidence type="ECO:0000256" key="2">
    <source>
        <dbReference type="SAM" id="MobiDB-lite"/>
    </source>
</evidence>
<name>A0AAE0ZNS1_9GAST</name>
<keyword evidence="3" id="KW-0812">Transmembrane</keyword>
<gene>
    <name evidence="4" type="ORF">RRG08_017119</name>
</gene>
<feature type="coiled-coil region" evidence="1">
    <location>
        <begin position="579"/>
        <end position="649"/>
    </location>
</feature>
<feature type="compositionally biased region" description="Basic and acidic residues" evidence="2">
    <location>
        <begin position="728"/>
        <end position="741"/>
    </location>
</feature>
<feature type="compositionally biased region" description="Acidic residues" evidence="2">
    <location>
        <begin position="998"/>
        <end position="1016"/>
    </location>
</feature>
<accession>A0AAE0ZNS1</accession>
<feature type="transmembrane region" description="Helical" evidence="3">
    <location>
        <begin position="133"/>
        <end position="152"/>
    </location>
</feature>
<organism evidence="4 5">
    <name type="scientific">Elysia crispata</name>
    <name type="common">lettuce slug</name>
    <dbReference type="NCBI Taxonomy" id="231223"/>
    <lineage>
        <taxon>Eukaryota</taxon>
        <taxon>Metazoa</taxon>
        <taxon>Spiralia</taxon>
        <taxon>Lophotrochozoa</taxon>
        <taxon>Mollusca</taxon>
        <taxon>Gastropoda</taxon>
        <taxon>Heterobranchia</taxon>
        <taxon>Euthyneura</taxon>
        <taxon>Panpulmonata</taxon>
        <taxon>Sacoglossa</taxon>
        <taxon>Placobranchoidea</taxon>
        <taxon>Plakobranchidae</taxon>
        <taxon>Elysia</taxon>
    </lineage>
</organism>
<keyword evidence="1" id="KW-0175">Coiled coil</keyword>
<feature type="region of interest" description="Disordered" evidence="2">
    <location>
        <begin position="942"/>
        <end position="1059"/>
    </location>
</feature>
<evidence type="ECO:0008006" key="6">
    <source>
        <dbReference type="Google" id="ProtNLM"/>
    </source>
</evidence>
<sequence>MEPDEGDVDVIFEDSVLHQALMNCGFTSLETEAKAKMDEDDCQHEPKSSNNEENDDAQHCGEHFQSSFLARLVFSSEFLSEVHHYHRHQTLQRLISSRILSVDDRNFLQDFVEEQSPTINPQENFTVWTRRTIGFLLVMTVVLNISSASSYLTPMMDFYLGHNSIADLSPVYRSYLCIAFINFGWYCFVLCFSRLLRRQLQKELLESAQCREIPLRKLEVEAWELLHLERKCLRLLRESELVARGFTLASHQQISSQQASGQRSAVDQLCPQLRLTMLTQNTELLAKIKLAVISIMKSVAMRVSDSDFSTVEDPPDLDMILSGQENAGDVVPIAPISKSVSLLQIYLSGCIRRLALCFYQRNLRDSTLNPFDATLGCLQSCNDAIVKTHSALQEHHSFYRAVHRSMTHRNDIDKGVVSRLTEGVSSADESSLDQLQHFYVRVNSLDLHLQSVLLMTRELSSALETRLDEEARKQASLTSPSETDRMDGPANLTTREDWSSWEDQMKQVKTSLDSVRCCYEECMNHLNHKDKNLESQIPSVSEPSNISEREPDNTTVKIIPAHDPVIVDQVFEAETDAAGDSEEEDLAEWRRQRQQAAQNRAMIQEQRETMKRLQQELGAVVGHRAIIQREREDRALARARAEQVELEKHTACLSQSHQEHIMREESNCDINESKDLKDDKVTNGCKDGEAQQENNKGKDKQLEQVAGSKLIPDSESSEAESSKTVWTETERDSTMPRKDFKQGPSDALVENEINKNSEVLDMKKAVQDTDGEEQNEPKAFGNFIWKKVFAEVHQPNHRDLKIHQDIDINKHEKENFKSQKHTDKLTTLERIRQEVVANPSAQRDTGKSNDAEIVPGISYPDLRGFSRIETKSVGVVEMESAIEVENVHTKLNLGSAAGEDTLSDSSTIVKHSWKRPAPPRVHKSKGDHYVTPVNLITVGYVLQGGDGKEGDDGDSGGTGGSSDDGKIERDRGDSAVSGGNDTDSKTESNDGRGNSAYGEEDGACGGALDDERETDESSGMRRRHHSSYVSKSVGNRYRKTSSKSDPGVTDARGKQSATQNIPGHICTECNAEEDSVKKKRMMQKHWYKCEQEILGVRLEKVLTQELQNAGNSLDRISDDSGPDPDLVGGLRFSPEDFDNVAVARPRVSQSVGVDEARSETWETGSSWLRRFFTRPRGPARSLGGLPLWGDDETDITYRRQAQNVSRHNLATTSRVAGDPIALARRSYSSQEIHTENLSSPWTVYSSTAPDLQGSYSDPTLILSRTPPSRYSVGGPSSIVDQLDQNADQWVKITHRKMANEDSEVEVIRQKEVDLRCVLALNHPPVPSPHHNSSFTRGLAEMAVAQAHRMLRSENQNILGAEERFGDDSSSDEEVYS</sequence>
<protein>
    <recommendedName>
        <fullName evidence="6">Vezatin</fullName>
    </recommendedName>
</protein>
<evidence type="ECO:0000313" key="5">
    <source>
        <dbReference type="Proteomes" id="UP001283361"/>
    </source>
</evidence>
<feature type="compositionally biased region" description="Basic and acidic residues" evidence="2">
    <location>
        <begin position="37"/>
        <end position="47"/>
    </location>
</feature>
<evidence type="ECO:0000256" key="3">
    <source>
        <dbReference type="SAM" id="Phobius"/>
    </source>
</evidence>
<feature type="compositionally biased region" description="Basic and acidic residues" evidence="2">
    <location>
        <begin position="657"/>
        <end position="702"/>
    </location>
</feature>
<dbReference type="EMBL" id="JAWDGP010003618">
    <property type="protein sequence ID" value="KAK3772582.1"/>
    <property type="molecule type" value="Genomic_DNA"/>
</dbReference>
<feature type="transmembrane region" description="Helical" evidence="3">
    <location>
        <begin position="172"/>
        <end position="192"/>
    </location>
</feature>
<reference evidence="4" key="1">
    <citation type="journal article" date="2023" name="G3 (Bethesda)">
        <title>A reference genome for the long-term kleptoplast-retaining sea slug Elysia crispata morphotype clarki.</title>
        <authorList>
            <person name="Eastman K.E."/>
            <person name="Pendleton A.L."/>
            <person name="Shaikh M.A."/>
            <person name="Suttiyut T."/>
            <person name="Ogas R."/>
            <person name="Tomko P."/>
            <person name="Gavelis G."/>
            <person name="Widhalm J.R."/>
            <person name="Wisecaver J.H."/>
        </authorList>
    </citation>
    <scope>NUCLEOTIDE SEQUENCE</scope>
    <source>
        <strain evidence="4">ECLA1</strain>
    </source>
</reference>
<feature type="region of interest" description="Disordered" evidence="2">
    <location>
        <begin position="1354"/>
        <end position="1376"/>
    </location>
</feature>
<evidence type="ECO:0000313" key="4">
    <source>
        <dbReference type="EMBL" id="KAK3772582.1"/>
    </source>
</evidence>
<comment type="caution">
    <text evidence="4">The sequence shown here is derived from an EMBL/GenBank/DDBJ whole genome shotgun (WGS) entry which is preliminary data.</text>
</comment>
<keyword evidence="3" id="KW-0472">Membrane</keyword>
<feature type="region of interest" description="Disordered" evidence="2">
    <location>
        <begin position="896"/>
        <end position="928"/>
    </location>
</feature>
<keyword evidence="3" id="KW-1133">Transmembrane helix</keyword>
<proteinExistence type="predicted"/>
<feature type="region of interest" description="Disordered" evidence="2">
    <location>
        <begin position="37"/>
        <end position="58"/>
    </location>
</feature>
<feature type="region of interest" description="Disordered" evidence="2">
    <location>
        <begin position="653"/>
        <end position="744"/>
    </location>
</feature>
<feature type="compositionally biased region" description="Basic and acidic residues" evidence="2">
    <location>
        <begin position="963"/>
        <end position="973"/>
    </location>
</feature>
<keyword evidence="5" id="KW-1185">Reference proteome</keyword>
<dbReference type="Proteomes" id="UP001283361">
    <property type="component" value="Unassembled WGS sequence"/>
</dbReference>